<evidence type="ECO:0000313" key="3">
    <source>
        <dbReference type="Proteomes" id="UP000184036"/>
    </source>
</evidence>
<keyword evidence="1" id="KW-0472">Membrane</keyword>
<dbReference type="STRING" id="271157.SAMN05444396_11127"/>
<keyword evidence="1" id="KW-1133">Transmembrane helix</keyword>
<dbReference type="Proteomes" id="UP000184036">
    <property type="component" value="Unassembled WGS sequence"/>
</dbReference>
<dbReference type="RefSeq" id="WP_072993449.1">
    <property type="nucleotide sequence ID" value="NZ_FQWE01000011.1"/>
</dbReference>
<dbReference type="AlphaFoldDB" id="A0A1M5JJ26"/>
<sequence>MEDSTSTIEMLYERAEQYTKTSIELLKLQTVDKTADVVSSLFSQIIVSVVFVVVCLLVNIGLSFWIGELLGKVYYGFFAVSGLYLILVIILYKFRVSLLKTPIRDLIIVKMLNKN</sequence>
<evidence type="ECO:0008006" key="4">
    <source>
        <dbReference type="Google" id="ProtNLM"/>
    </source>
</evidence>
<feature type="transmembrane region" description="Helical" evidence="1">
    <location>
        <begin position="73"/>
        <end position="94"/>
    </location>
</feature>
<keyword evidence="1" id="KW-0812">Transmembrane</keyword>
<name>A0A1M5JJ26_9FLAO</name>
<gene>
    <name evidence="2" type="ORF">SAMN05444396_11127</name>
</gene>
<keyword evidence="3" id="KW-1185">Reference proteome</keyword>
<evidence type="ECO:0000313" key="2">
    <source>
        <dbReference type="EMBL" id="SHG40405.1"/>
    </source>
</evidence>
<protein>
    <recommendedName>
        <fullName evidence="4">Holin-X, holin superfamily III</fullName>
    </recommendedName>
</protein>
<reference evidence="3" key="1">
    <citation type="submission" date="2016-11" db="EMBL/GenBank/DDBJ databases">
        <authorList>
            <person name="Varghese N."/>
            <person name="Submissions S."/>
        </authorList>
    </citation>
    <scope>NUCLEOTIDE SEQUENCE [LARGE SCALE GENOMIC DNA]</scope>
    <source>
        <strain evidence="3">DSM 19741</strain>
    </source>
</reference>
<organism evidence="2 3">
    <name type="scientific">Flavobacterium segetis</name>
    <dbReference type="NCBI Taxonomy" id="271157"/>
    <lineage>
        <taxon>Bacteria</taxon>
        <taxon>Pseudomonadati</taxon>
        <taxon>Bacteroidota</taxon>
        <taxon>Flavobacteriia</taxon>
        <taxon>Flavobacteriales</taxon>
        <taxon>Flavobacteriaceae</taxon>
        <taxon>Flavobacterium</taxon>
    </lineage>
</organism>
<dbReference type="EMBL" id="FQWE01000011">
    <property type="protein sequence ID" value="SHG40405.1"/>
    <property type="molecule type" value="Genomic_DNA"/>
</dbReference>
<dbReference type="OrthoDB" id="678770at2"/>
<accession>A0A1M5JJ26</accession>
<feature type="transmembrane region" description="Helical" evidence="1">
    <location>
        <begin position="45"/>
        <end position="67"/>
    </location>
</feature>
<evidence type="ECO:0000256" key="1">
    <source>
        <dbReference type="SAM" id="Phobius"/>
    </source>
</evidence>
<proteinExistence type="predicted"/>